<reference evidence="1 2" key="1">
    <citation type="journal article" date="2020" name="Phytopathology">
        <title>Genome Sequence Resources of Colletotrichum truncatum, C. plurivorum, C. musicola, and C. sojae: Four Species Pathogenic to Soybean (Glycine max).</title>
        <authorList>
            <person name="Rogerio F."/>
            <person name="Boufleur T.R."/>
            <person name="Ciampi-Guillardi M."/>
            <person name="Sukno S.A."/>
            <person name="Thon M.R."/>
            <person name="Massola Junior N.S."/>
            <person name="Baroncelli R."/>
        </authorList>
    </citation>
    <scope>NUCLEOTIDE SEQUENCE [LARGE SCALE GENOMIC DNA]</scope>
    <source>
        <strain evidence="1 2">CMES1059</strain>
    </source>
</reference>
<sequence length="335" mass="36735">MGPPRSICRLCASSARQLSRASHRAPAQARWSSSQTVSKLVFSDDDGAEPSAVRHIHISSDPTSGTFPSYTAASEFQDSLRHAFLEWKSAPTARAPSPLVISFTPAPTYTLGRRQKLLTGEQSDRLRRPLTITLDAAGNTRTEGEREYIPEVIETDRGGLTTYHGPGQIVLWPIIDLHSEYYPHQTVRSYARLLEQTTQAVLADGPGLGTYLSEEDPGVWAESARSRPGGQERKLAAMGVHLRRHISGLGTALNVDVVVDGGEKTNPWARFVPCGLEGKTATSVQTEVGAGTWEAWRAAGDERAGREWYARRWVDEFAKRLGVQPANGTVLHRLD</sequence>
<dbReference type="EMBL" id="VUJX02000004">
    <property type="protein sequence ID" value="KAL0937115.1"/>
    <property type="molecule type" value="Genomic_DNA"/>
</dbReference>
<name>A0ACC3YYU7_COLTU</name>
<organism evidence="1 2">
    <name type="scientific">Colletotrichum truncatum</name>
    <name type="common">Anthracnose fungus</name>
    <name type="synonym">Colletotrichum capsici</name>
    <dbReference type="NCBI Taxonomy" id="5467"/>
    <lineage>
        <taxon>Eukaryota</taxon>
        <taxon>Fungi</taxon>
        <taxon>Dikarya</taxon>
        <taxon>Ascomycota</taxon>
        <taxon>Pezizomycotina</taxon>
        <taxon>Sordariomycetes</taxon>
        <taxon>Hypocreomycetidae</taxon>
        <taxon>Glomerellales</taxon>
        <taxon>Glomerellaceae</taxon>
        <taxon>Colletotrichum</taxon>
        <taxon>Colletotrichum truncatum species complex</taxon>
    </lineage>
</organism>
<evidence type="ECO:0000313" key="2">
    <source>
        <dbReference type="Proteomes" id="UP000805649"/>
    </source>
</evidence>
<accession>A0ACC3YYU7</accession>
<keyword evidence="1" id="KW-0808">Transferase</keyword>
<protein>
    <submittedName>
        <fullName evidence="1">Lipoyl transferase</fullName>
    </submittedName>
</protein>
<proteinExistence type="predicted"/>
<gene>
    <name evidence="1" type="ORF">CTRU02_206846</name>
</gene>
<keyword evidence="2" id="KW-1185">Reference proteome</keyword>
<dbReference type="Proteomes" id="UP000805649">
    <property type="component" value="Unassembled WGS sequence"/>
</dbReference>
<comment type="caution">
    <text evidence="1">The sequence shown here is derived from an EMBL/GenBank/DDBJ whole genome shotgun (WGS) entry which is preliminary data.</text>
</comment>
<evidence type="ECO:0000313" key="1">
    <source>
        <dbReference type="EMBL" id="KAL0937115.1"/>
    </source>
</evidence>